<sequence>MVPAISYAYEKAESDIMERKPRDPLHDKLVNSRLILGSYLMIGIIEASAGFFSYFVIMAEHGFWGWILFGLRDQWDNANINDLLDSNGQEWTYAQRKKLEQTCYTAF</sequence>
<dbReference type="Proteomes" id="UP000194236">
    <property type="component" value="Unassembled WGS sequence"/>
</dbReference>
<dbReference type="GO" id="GO:0006883">
    <property type="term" value="P:intracellular sodium ion homeostasis"/>
    <property type="evidence" value="ECO:0007669"/>
    <property type="project" value="TreeGrafter"/>
</dbReference>
<feature type="non-terminal residue" evidence="5">
    <location>
        <position position="107"/>
    </location>
</feature>
<dbReference type="InterPro" id="IPR023298">
    <property type="entry name" value="ATPase_P-typ_TM_dom_sf"/>
</dbReference>
<evidence type="ECO:0000256" key="1">
    <source>
        <dbReference type="ARBA" id="ARBA00004651"/>
    </source>
</evidence>
<gene>
    <name evidence="5" type="ORF">BLA29_013465</name>
</gene>
<dbReference type="GO" id="GO:0030007">
    <property type="term" value="P:intracellular potassium ion homeostasis"/>
    <property type="evidence" value="ECO:0007669"/>
    <property type="project" value="TreeGrafter"/>
</dbReference>
<reference evidence="5 6" key="1">
    <citation type="submission" date="2017-03" db="EMBL/GenBank/DDBJ databases">
        <title>Genome Survey of Euroglyphus maynei.</title>
        <authorList>
            <person name="Arlian L.G."/>
            <person name="Morgan M.S."/>
            <person name="Rider S.D."/>
        </authorList>
    </citation>
    <scope>NUCLEOTIDE SEQUENCE [LARGE SCALE GENOMIC DNA]</scope>
    <source>
        <strain evidence="5">Arlian Lab</strain>
        <tissue evidence="5">Whole body</tissue>
    </source>
</reference>
<keyword evidence="3" id="KW-0812">Transmembrane</keyword>
<keyword evidence="3" id="KW-0472">Membrane</keyword>
<evidence type="ECO:0000256" key="2">
    <source>
        <dbReference type="ARBA" id="ARBA00022475"/>
    </source>
</evidence>
<feature type="transmembrane region" description="Helical" evidence="3">
    <location>
        <begin position="34"/>
        <end position="57"/>
    </location>
</feature>
<keyword evidence="6" id="KW-1185">Reference proteome</keyword>
<dbReference type="OrthoDB" id="3352408at2759"/>
<dbReference type="InterPro" id="IPR006068">
    <property type="entry name" value="ATPase_P-typ_cation-transptr_C"/>
</dbReference>
<evidence type="ECO:0000259" key="4">
    <source>
        <dbReference type="Pfam" id="PF00689"/>
    </source>
</evidence>
<comment type="subcellular location">
    <subcellularLocation>
        <location evidence="1">Cell membrane</location>
        <topology evidence="1">Multi-pass membrane protein</topology>
    </subcellularLocation>
</comment>
<dbReference type="AlphaFoldDB" id="A0A1Y3B907"/>
<dbReference type="FunFam" id="1.20.1110.10:FF:000095">
    <property type="entry name" value="Sodium/potassium-transporting ATPase subunit alpha-1"/>
    <property type="match status" value="1"/>
</dbReference>
<feature type="domain" description="Cation-transporting P-type ATPase C-terminal" evidence="4">
    <location>
        <begin position="1"/>
        <end position="62"/>
    </location>
</feature>
<protein>
    <recommendedName>
        <fullName evidence="4">Cation-transporting P-type ATPase C-terminal domain-containing protein</fullName>
    </recommendedName>
</protein>
<name>A0A1Y3B907_EURMA</name>
<comment type="caution">
    <text evidence="5">The sequence shown here is derived from an EMBL/GenBank/DDBJ whole genome shotgun (WGS) entry which is preliminary data.</text>
</comment>
<dbReference type="GO" id="GO:0005391">
    <property type="term" value="F:P-type sodium:potassium-exchanging transporter activity"/>
    <property type="evidence" value="ECO:0007669"/>
    <property type="project" value="TreeGrafter"/>
</dbReference>
<keyword evidence="3" id="KW-1133">Transmembrane helix</keyword>
<evidence type="ECO:0000256" key="3">
    <source>
        <dbReference type="SAM" id="Phobius"/>
    </source>
</evidence>
<dbReference type="GO" id="GO:0036376">
    <property type="term" value="P:sodium ion export across plasma membrane"/>
    <property type="evidence" value="ECO:0007669"/>
    <property type="project" value="TreeGrafter"/>
</dbReference>
<keyword evidence="2" id="KW-1003">Cell membrane</keyword>
<organism evidence="5 6">
    <name type="scientific">Euroglyphus maynei</name>
    <name type="common">Mayne's house dust mite</name>
    <dbReference type="NCBI Taxonomy" id="6958"/>
    <lineage>
        <taxon>Eukaryota</taxon>
        <taxon>Metazoa</taxon>
        <taxon>Ecdysozoa</taxon>
        <taxon>Arthropoda</taxon>
        <taxon>Chelicerata</taxon>
        <taxon>Arachnida</taxon>
        <taxon>Acari</taxon>
        <taxon>Acariformes</taxon>
        <taxon>Sarcoptiformes</taxon>
        <taxon>Astigmata</taxon>
        <taxon>Psoroptidia</taxon>
        <taxon>Analgoidea</taxon>
        <taxon>Pyroglyphidae</taxon>
        <taxon>Pyroglyphinae</taxon>
        <taxon>Euroglyphus</taxon>
    </lineage>
</organism>
<dbReference type="GO" id="GO:1990573">
    <property type="term" value="P:potassium ion import across plasma membrane"/>
    <property type="evidence" value="ECO:0007669"/>
    <property type="project" value="TreeGrafter"/>
</dbReference>
<evidence type="ECO:0000313" key="6">
    <source>
        <dbReference type="Proteomes" id="UP000194236"/>
    </source>
</evidence>
<dbReference type="PANTHER" id="PTHR43294:SF13">
    <property type="entry name" value="SODIUM_POTASSIUM-TRANSPORTING ATPASE SUBUNIT ALPHA"/>
    <property type="match status" value="1"/>
</dbReference>
<dbReference type="Pfam" id="PF00689">
    <property type="entry name" value="Cation_ATPase_C"/>
    <property type="match status" value="1"/>
</dbReference>
<dbReference type="PRINTS" id="PR00121">
    <property type="entry name" value="NAKATPASE"/>
</dbReference>
<dbReference type="PANTHER" id="PTHR43294">
    <property type="entry name" value="SODIUM/POTASSIUM-TRANSPORTING ATPASE SUBUNIT ALPHA"/>
    <property type="match status" value="1"/>
</dbReference>
<proteinExistence type="predicted"/>
<dbReference type="InterPro" id="IPR050510">
    <property type="entry name" value="Cation_transp_ATPase_P-type"/>
</dbReference>
<dbReference type="Gene3D" id="1.20.1110.10">
    <property type="entry name" value="Calcium-transporting ATPase, transmembrane domain"/>
    <property type="match status" value="1"/>
</dbReference>
<dbReference type="SUPFAM" id="SSF81665">
    <property type="entry name" value="Calcium ATPase, transmembrane domain M"/>
    <property type="match status" value="1"/>
</dbReference>
<dbReference type="EMBL" id="MUJZ01033168">
    <property type="protein sequence ID" value="OTF77329.1"/>
    <property type="molecule type" value="Genomic_DNA"/>
</dbReference>
<evidence type="ECO:0000313" key="5">
    <source>
        <dbReference type="EMBL" id="OTF77329.1"/>
    </source>
</evidence>
<accession>A0A1Y3B907</accession>
<dbReference type="GO" id="GO:0005886">
    <property type="term" value="C:plasma membrane"/>
    <property type="evidence" value="ECO:0007669"/>
    <property type="project" value="UniProtKB-SubCell"/>
</dbReference>
<dbReference type="GO" id="GO:1902600">
    <property type="term" value="P:proton transmembrane transport"/>
    <property type="evidence" value="ECO:0007669"/>
    <property type="project" value="TreeGrafter"/>
</dbReference>